<dbReference type="GO" id="GO:0060271">
    <property type="term" value="P:cilium assembly"/>
    <property type="evidence" value="ECO:0007669"/>
    <property type="project" value="TreeGrafter"/>
</dbReference>
<name>A0AAV2TQW7_CALDB</name>
<evidence type="ECO:0000313" key="4">
    <source>
        <dbReference type="EMBL" id="CAL5138401.1"/>
    </source>
</evidence>
<feature type="compositionally biased region" description="Polar residues" evidence="2">
    <location>
        <begin position="259"/>
        <end position="276"/>
    </location>
</feature>
<keyword evidence="3" id="KW-0812">Transmembrane</keyword>
<dbReference type="CDD" id="cd22249">
    <property type="entry name" value="UDM1_RNF168_RNF169-like"/>
    <property type="match status" value="1"/>
</dbReference>
<feature type="compositionally biased region" description="Polar residues" evidence="2">
    <location>
        <begin position="734"/>
        <end position="755"/>
    </location>
</feature>
<dbReference type="EMBL" id="CAXLJL010000489">
    <property type="protein sequence ID" value="CAL5138401.1"/>
    <property type="molecule type" value="Genomic_DNA"/>
</dbReference>
<evidence type="ECO:0000256" key="2">
    <source>
        <dbReference type="SAM" id="MobiDB-lite"/>
    </source>
</evidence>
<feature type="compositionally biased region" description="Low complexity" evidence="2">
    <location>
        <begin position="767"/>
        <end position="778"/>
    </location>
</feature>
<feature type="compositionally biased region" description="Polar residues" evidence="2">
    <location>
        <begin position="701"/>
        <end position="716"/>
    </location>
</feature>
<evidence type="ECO:0000256" key="1">
    <source>
        <dbReference type="SAM" id="Coils"/>
    </source>
</evidence>
<dbReference type="InterPro" id="IPR039183">
    <property type="entry name" value="CCD66"/>
</dbReference>
<evidence type="ECO:0000256" key="3">
    <source>
        <dbReference type="SAM" id="Phobius"/>
    </source>
</evidence>
<evidence type="ECO:0000313" key="5">
    <source>
        <dbReference type="Proteomes" id="UP001497525"/>
    </source>
</evidence>
<organism evidence="4 5">
    <name type="scientific">Calicophoron daubneyi</name>
    <name type="common">Rumen fluke</name>
    <name type="synonym">Paramphistomum daubneyi</name>
    <dbReference type="NCBI Taxonomy" id="300641"/>
    <lineage>
        <taxon>Eukaryota</taxon>
        <taxon>Metazoa</taxon>
        <taxon>Spiralia</taxon>
        <taxon>Lophotrochozoa</taxon>
        <taxon>Platyhelminthes</taxon>
        <taxon>Trematoda</taxon>
        <taxon>Digenea</taxon>
        <taxon>Plagiorchiida</taxon>
        <taxon>Pronocephalata</taxon>
        <taxon>Paramphistomoidea</taxon>
        <taxon>Paramphistomidae</taxon>
        <taxon>Calicophoron</taxon>
    </lineage>
</organism>
<keyword evidence="1" id="KW-0175">Coiled coil</keyword>
<sequence>MGDPGPGILLNVMRGYSFLNSLPGNESAGVGKTKWNTIANKGGKTVSTKFDSNSVRANGVANTVTNGSRNIVRPNVSNAVSKSVDAKGRRAVTRRTFSNSINTDVYPRDSALCSARSSRNKSVVGNAEFQTEAGIVGAKDLASIRSYLECANKGENSCFADQRPQSRIVSSSDEAMVNSVMRQVAELNKGKLSDESLVKVLSSIYRDAMLRITSKNERPTEQTVSSTTASSYLPGPPKVSLILTETSLQISTELKSTTYSQLPDTGGSNQATQPIISDNPALTDPPVFMSVTQRKKLQWEKERAELALLEARSSWAGMHAVKPVLNERAVQPPSVVPSNVNPVALGEPVSLSTLPPMSVLSTVSNGALPALTPMAFAANEQAEIMKREEQRRQWRAELDEQIRQQRLMEQMKAVEERKKSEALLQQIQLQRQMDLTNTAVVAPAARIEPSFASTVGTVSYPTAHAMDPHPSASHFAVSSYVPTSSNSVPAMADSLDSRTANLIPAGTAIVTPGVLHPVDESTKTTFNRTRGFTQQIYENNADSAERARRTYEISMANLQQIEEKRRQREEEKARRLLEDKLEEERVAAERARLQAIAQAEDAQRLKKEQEQQHISQQLIDDLKKAREEAKAYRHQHLRNVQRPKPTAELKQTRKYDQPRLDSQKCRDDDRGRNGQVKSPSFSSIEEERSPYSDQALPHQVPTVSSSAVQTSANVEIQTVVPEPRGDRGYLVPKQRQSTTVPSKSNNSIRSQQPGRRTSAAVGDTRATRPTPTRTSTMRGQNDRTPVNQSVTGTRSTRVKSQAHPGADVADSDYRSDAYEPNRTFSLSKNPSKKFTDDQSNEKSNRNRTLPPNAPSLRRHSDSRIWNGNGSKNERSRVPSQDPSLHHPSHIPVPVNTRSMPGSAQTERRTVNPPLNERNYSCVPPIPSVFGPIGLVRTDDVLIPPNNSDHGNFGAVNNGLGKNLSADPLLNPNVVKERSIARQDTILQRLSEIRKNSETMKIRICFSYLVLGFHVGKFGWVAATYLKDISVSMRIRRITYKLCCYPVLLLIRSVKRTRVNTLIRTTPWVILIVLFTFSAWQFCNVLLSGKISWPTQTGYHYSVGWHPPVHALPYPAWGILDLWPVYIAHGSLSEKGVTFVIFSSLSPFPHATHLKDPRSVFAREHVQQLLSLVLQGAVNRVVWIYPYWFGSYVPEFHKVTRYDVGVVALSFSSDLFQPIQDEITRENGGSEEETFTTVCLCESQLSTCNLPLFFANNLSISRDACLTNASVTFEEVIDLLAESLLTPKSITTSETYLPAARPISYGWDHLREEQTTPSDPWFPDQNEFPSTATVVILISSDYFDTNGLSSALLTTESQSGLNVNKLTPAVALVIRNSTLISEWLVKIRSLFEENLATTTSTLSDPANSEAALRLTQVHLDTLFLLLPPRGYEAAFAHELQNSSVPPSCANHPTLPCRTSPSSLTPEQRAVWSHWRNLLTASESPLTEEQCDKRESLIFEVLQIVLESDMPEGELRQLWRWLCRLSGQDLYLLSQWTLCIHPAEHLNDSASVLLSACERGPPTASSAHSFEANEADLLLNRMYSIFKHLKPTFFTVVSPPPSTSSEEYADAFARLSTSLENIH</sequence>
<keyword evidence="3" id="KW-0472">Membrane</keyword>
<protein>
    <submittedName>
        <fullName evidence="4">Uncharacterized protein</fullName>
    </submittedName>
</protein>
<feature type="compositionally biased region" description="Basic and acidic residues" evidence="2">
    <location>
        <begin position="833"/>
        <end position="844"/>
    </location>
</feature>
<feature type="compositionally biased region" description="Polar residues" evidence="2">
    <location>
        <begin position="782"/>
        <end position="799"/>
    </location>
</feature>
<feature type="compositionally biased region" description="Basic residues" evidence="2">
    <location>
        <begin position="632"/>
        <end position="641"/>
    </location>
</feature>
<dbReference type="GO" id="GO:0005929">
    <property type="term" value="C:cilium"/>
    <property type="evidence" value="ECO:0007669"/>
    <property type="project" value="TreeGrafter"/>
</dbReference>
<dbReference type="PANTHER" id="PTHR22736:SF2">
    <property type="entry name" value="COILED-COIL DOMAIN-CONTAINING PROTEIN 66"/>
    <property type="match status" value="1"/>
</dbReference>
<feature type="compositionally biased region" description="Polar residues" evidence="2">
    <location>
        <begin position="895"/>
        <end position="904"/>
    </location>
</feature>
<dbReference type="PANTHER" id="PTHR22736">
    <property type="entry name" value="COILED-COIL DOMAIN-CONTAINING PROTEIN 66"/>
    <property type="match status" value="1"/>
</dbReference>
<feature type="region of interest" description="Disordered" evidence="2">
    <location>
        <begin position="626"/>
        <end position="917"/>
    </location>
</feature>
<dbReference type="Proteomes" id="UP001497525">
    <property type="component" value="Unassembled WGS sequence"/>
</dbReference>
<feature type="compositionally biased region" description="Basic and acidic residues" evidence="2">
    <location>
        <begin position="645"/>
        <end position="672"/>
    </location>
</feature>
<proteinExistence type="predicted"/>
<feature type="coiled-coil region" evidence="1">
    <location>
        <begin position="377"/>
        <end position="404"/>
    </location>
</feature>
<dbReference type="GO" id="GO:0005874">
    <property type="term" value="C:microtubule"/>
    <property type="evidence" value="ECO:0007669"/>
    <property type="project" value="TreeGrafter"/>
</dbReference>
<dbReference type="GO" id="GO:0008017">
    <property type="term" value="F:microtubule binding"/>
    <property type="evidence" value="ECO:0007669"/>
    <property type="project" value="TreeGrafter"/>
</dbReference>
<comment type="caution">
    <text evidence="4">The sequence shown here is derived from an EMBL/GenBank/DDBJ whole genome shotgun (WGS) entry which is preliminary data.</text>
</comment>
<keyword evidence="3" id="KW-1133">Transmembrane helix</keyword>
<feature type="region of interest" description="Disordered" evidence="2">
    <location>
        <begin position="259"/>
        <end position="284"/>
    </location>
</feature>
<feature type="transmembrane region" description="Helical" evidence="3">
    <location>
        <begin position="1065"/>
        <end position="1086"/>
    </location>
</feature>
<feature type="transmembrane region" description="Helical" evidence="3">
    <location>
        <begin position="1005"/>
        <end position="1025"/>
    </location>
</feature>
<reference evidence="4" key="1">
    <citation type="submission" date="2024-06" db="EMBL/GenBank/DDBJ databases">
        <authorList>
            <person name="Liu X."/>
            <person name="Lenzi L."/>
            <person name="Haldenby T S."/>
            <person name="Uol C."/>
        </authorList>
    </citation>
    <scope>NUCLEOTIDE SEQUENCE</scope>
</reference>
<accession>A0AAV2TQW7</accession>
<gene>
    <name evidence="4" type="ORF">CDAUBV1_LOCUS12984</name>
</gene>